<feature type="transmembrane region" description="Helical" evidence="5">
    <location>
        <begin position="144"/>
        <end position="172"/>
    </location>
</feature>
<dbReference type="EMBL" id="JAFGIX010000030">
    <property type="protein sequence ID" value="MBN1572808.1"/>
    <property type="molecule type" value="Genomic_DNA"/>
</dbReference>
<gene>
    <name evidence="6" type="ORF">JW984_06380</name>
</gene>
<feature type="transmembrane region" description="Helical" evidence="5">
    <location>
        <begin position="12"/>
        <end position="32"/>
    </location>
</feature>
<organism evidence="6 7">
    <name type="scientific">Candidatus Zymogenus saltonus</name>
    <dbReference type="NCBI Taxonomy" id="2844893"/>
    <lineage>
        <taxon>Bacteria</taxon>
        <taxon>Deltaproteobacteria</taxon>
        <taxon>Candidatus Zymogenia</taxon>
        <taxon>Candidatus Zymogeniales</taxon>
        <taxon>Candidatus Zymogenaceae</taxon>
        <taxon>Candidatus Zymogenus</taxon>
    </lineage>
</organism>
<proteinExistence type="predicted"/>
<dbReference type="Gene3D" id="1.20.120.1630">
    <property type="match status" value="1"/>
</dbReference>
<evidence type="ECO:0000256" key="4">
    <source>
        <dbReference type="ARBA" id="ARBA00023136"/>
    </source>
</evidence>
<feature type="transmembrane region" description="Helical" evidence="5">
    <location>
        <begin position="83"/>
        <end position="110"/>
    </location>
</feature>
<comment type="caution">
    <text evidence="6">The sequence shown here is derived from an EMBL/GenBank/DDBJ whole genome shotgun (WGS) entry which is preliminary data.</text>
</comment>
<evidence type="ECO:0000256" key="1">
    <source>
        <dbReference type="ARBA" id="ARBA00004127"/>
    </source>
</evidence>
<keyword evidence="3 5" id="KW-1133">Transmembrane helix</keyword>
<feature type="transmembrane region" description="Helical" evidence="5">
    <location>
        <begin position="52"/>
        <end position="71"/>
    </location>
</feature>
<keyword evidence="4 5" id="KW-0472">Membrane</keyword>
<dbReference type="GO" id="GO:0016740">
    <property type="term" value="F:transferase activity"/>
    <property type="evidence" value="ECO:0007669"/>
    <property type="project" value="UniProtKB-ARBA"/>
</dbReference>
<evidence type="ECO:0000256" key="5">
    <source>
        <dbReference type="SAM" id="Phobius"/>
    </source>
</evidence>
<comment type="subcellular location">
    <subcellularLocation>
        <location evidence="1">Endomembrane system</location>
        <topology evidence="1">Multi-pass membrane protein</topology>
    </subcellularLocation>
</comment>
<evidence type="ECO:0000256" key="2">
    <source>
        <dbReference type="ARBA" id="ARBA00022692"/>
    </source>
</evidence>
<protein>
    <submittedName>
        <fullName evidence="6">Isoprenylcysteine carboxylmethyltransferase family protein</fullName>
    </submittedName>
</protein>
<dbReference type="InterPro" id="IPR007318">
    <property type="entry name" value="Phopholipid_MeTrfase"/>
</dbReference>
<evidence type="ECO:0000313" key="6">
    <source>
        <dbReference type="EMBL" id="MBN1572808.1"/>
    </source>
</evidence>
<evidence type="ECO:0000256" key="3">
    <source>
        <dbReference type="ARBA" id="ARBA00022989"/>
    </source>
</evidence>
<reference evidence="6" key="1">
    <citation type="journal article" date="2021" name="Environ. Microbiol.">
        <title>Genomic characterization of three novel Desulfobacterota classes expand the metabolic and phylogenetic diversity of the phylum.</title>
        <authorList>
            <person name="Murphy C.L."/>
            <person name="Biggerstaff J."/>
            <person name="Eichhorn A."/>
            <person name="Ewing E."/>
            <person name="Shahan R."/>
            <person name="Soriano D."/>
            <person name="Stewart S."/>
            <person name="VanMol K."/>
            <person name="Walker R."/>
            <person name="Walters P."/>
            <person name="Elshahed M.S."/>
            <person name="Youssef N.H."/>
        </authorList>
    </citation>
    <scope>NUCLEOTIDE SEQUENCE</scope>
    <source>
        <strain evidence="6">Zod_Metabat.24</strain>
    </source>
</reference>
<reference evidence="6" key="2">
    <citation type="submission" date="2021-01" db="EMBL/GenBank/DDBJ databases">
        <authorList>
            <person name="Hahn C.R."/>
            <person name="Youssef N.H."/>
            <person name="Elshahed M."/>
        </authorList>
    </citation>
    <scope>NUCLEOTIDE SEQUENCE</scope>
    <source>
        <strain evidence="6">Zod_Metabat.24</strain>
    </source>
</reference>
<name>A0A9D8PNV6_9DELT</name>
<keyword evidence="2 5" id="KW-0812">Transmembrane</keyword>
<dbReference type="PANTHER" id="PTHR12714">
    <property type="entry name" value="PROTEIN-S ISOPRENYLCYSTEINE O-METHYLTRANSFERASE"/>
    <property type="match status" value="1"/>
</dbReference>
<accession>A0A9D8PNV6</accession>
<dbReference type="Pfam" id="PF04191">
    <property type="entry name" value="PEMT"/>
    <property type="match status" value="1"/>
</dbReference>
<dbReference type="Proteomes" id="UP000809273">
    <property type="component" value="Unassembled WGS sequence"/>
</dbReference>
<dbReference type="AlphaFoldDB" id="A0A9D8PNV6"/>
<sequence length="205" mass="22786">MHLIGEQGVGIFLFVMLAFQGGTMMVFARRFLQVKPEGRGIVIVENYFNTTILILFIPLIAVSLIIGRYQALDLTHLVITTPWLIYGLEAVGIALIICGTAMIVLGFIALGTTFQPGGFAPRPNDPLVTSGIYSWVRHPLNVGVLSVLLGLALLVQSLFVLILFIVYFILVLRVISIEESHLSETFGEAYLSYSRRVRRLVPFIY</sequence>
<evidence type="ECO:0000313" key="7">
    <source>
        <dbReference type="Proteomes" id="UP000809273"/>
    </source>
</evidence>
<dbReference type="PANTHER" id="PTHR12714:SF9">
    <property type="entry name" value="PROTEIN-S-ISOPRENYLCYSTEINE O-METHYLTRANSFERASE"/>
    <property type="match status" value="1"/>
</dbReference>
<dbReference type="GO" id="GO:0012505">
    <property type="term" value="C:endomembrane system"/>
    <property type="evidence" value="ECO:0007669"/>
    <property type="project" value="UniProtKB-SubCell"/>
</dbReference>